<dbReference type="EMBL" id="UYRR01033731">
    <property type="protein sequence ID" value="VDK59480.1"/>
    <property type="molecule type" value="Genomic_DNA"/>
</dbReference>
<gene>
    <name evidence="3" type="ORF">ASIM_LOCUS17091</name>
</gene>
<reference evidence="3 4" key="2">
    <citation type="submission" date="2018-11" db="EMBL/GenBank/DDBJ databases">
        <authorList>
            <consortium name="Pathogen Informatics"/>
        </authorList>
    </citation>
    <scope>NUCLEOTIDE SEQUENCE [LARGE SCALE GENOMIC DNA]</scope>
</reference>
<evidence type="ECO:0000313" key="5">
    <source>
        <dbReference type="WBParaSite" id="ASIM_0001768701-mRNA-1"/>
    </source>
</evidence>
<reference evidence="5" key="1">
    <citation type="submission" date="2017-02" db="UniProtKB">
        <authorList>
            <consortium name="WormBaseParasite"/>
        </authorList>
    </citation>
    <scope>IDENTIFICATION</scope>
</reference>
<feature type="region of interest" description="Disordered" evidence="2">
    <location>
        <begin position="82"/>
        <end position="163"/>
    </location>
</feature>
<keyword evidence="1" id="KW-0175">Coiled coil</keyword>
<evidence type="ECO:0000313" key="4">
    <source>
        <dbReference type="Proteomes" id="UP000267096"/>
    </source>
</evidence>
<feature type="compositionally biased region" description="Polar residues" evidence="2">
    <location>
        <begin position="138"/>
        <end position="163"/>
    </location>
</feature>
<sequence>MSQTVEKVRSKEDEEALDRKIAEIRKKNEQIARRKEEVDKDRELFVAEIGESLNSPPKQPEKLVNCSADTWKENVPEMGHSLRGMKHHSLWRSQQRGGISRGRGMRTRITPRSEFTLHDDRAEPTKPKKTDRDRKQRITSPSANSPADASQTKPPAKNDTVNL</sequence>
<name>A0A0M3K9P3_ANISI</name>
<keyword evidence="4" id="KW-1185">Reference proteome</keyword>
<evidence type="ECO:0000256" key="2">
    <source>
        <dbReference type="SAM" id="MobiDB-lite"/>
    </source>
</evidence>
<dbReference type="Proteomes" id="UP000267096">
    <property type="component" value="Unassembled WGS sequence"/>
</dbReference>
<feature type="compositionally biased region" description="Basic and acidic residues" evidence="2">
    <location>
        <begin position="115"/>
        <end position="136"/>
    </location>
</feature>
<organism evidence="5">
    <name type="scientific">Anisakis simplex</name>
    <name type="common">Herring worm</name>
    <dbReference type="NCBI Taxonomy" id="6269"/>
    <lineage>
        <taxon>Eukaryota</taxon>
        <taxon>Metazoa</taxon>
        <taxon>Ecdysozoa</taxon>
        <taxon>Nematoda</taxon>
        <taxon>Chromadorea</taxon>
        <taxon>Rhabditida</taxon>
        <taxon>Spirurina</taxon>
        <taxon>Ascaridomorpha</taxon>
        <taxon>Ascaridoidea</taxon>
        <taxon>Anisakidae</taxon>
        <taxon>Anisakis</taxon>
        <taxon>Anisakis simplex complex</taxon>
    </lineage>
</organism>
<dbReference type="WBParaSite" id="ASIM_0001768701-mRNA-1">
    <property type="protein sequence ID" value="ASIM_0001768701-mRNA-1"/>
    <property type="gene ID" value="ASIM_0001768701"/>
</dbReference>
<protein>
    <submittedName>
        <fullName evidence="5">CCDC9</fullName>
    </submittedName>
</protein>
<accession>A0A0M3K9P3</accession>
<feature type="coiled-coil region" evidence="1">
    <location>
        <begin position="10"/>
        <end position="41"/>
    </location>
</feature>
<dbReference type="AlphaFoldDB" id="A0A0M3K9P3"/>
<evidence type="ECO:0000313" key="3">
    <source>
        <dbReference type="EMBL" id="VDK59480.1"/>
    </source>
</evidence>
<evidence type="ECO:0000256" key="1">
    <source>
        <dbReference type="SAM" id="Coils"/>
    </source>
</evidence>
<dbReference type="OrthoDB" id="5874962at2759"/>
<proteinExistence type="predicted"/>